<feature type="signal peptide" evidence="2">
    <location>
        <begin position="1"/>
        <end position="26"/>
    </location>
</feature>
<dbReference type="NCBIfam" id="TIGR01167">
    <property type="entry name" value="LPXTG_anchor"/>
    <property type="match status" value="1"/>
</dbReference>
<feature type="domain" description="Htaa" evidence="3">
    <location>
        <begin position="161"/>
        <end position="327"/>
    </location>
</feature>
<dbReference type="InterPro" id="IPR007331">
    <property type="entry name" value="Htaa"/>
</dbReference>
<sequence length="587" mass="61663">MSKVRRLGAVALGALLLVAAPATAQAQQTKPSVSLSSASDLDPAGQKITIKGTAFDPKFGDGKGYGVRIGPQRTGWRDKATTTFTQYSKLLKENWQFGIDLKPDGTWQTEVTVKGSYTAGGETISAANEQFYVMIFPWDNPDTAKDILIPLKFKGSDKPVDGALTWGIKASWRGYIARGGTITPSQGATFDTAGTPPLPYVWPFKSASFDPRAGKGEVHFSGKVNFAYEAHTIWDYGLANPKIVINPDGKGVLHATVNTAFYGTKAQPEKVFGPKEIAYADLVFDGKPVVSGRGVTVKIKSAALTEDGAAAFAGFYPKGTEVDAGTVTFTADFPAECEAGTQFDKGNLVWGFKKSFRQYVGNGSGNSIKASGGAVITDIDVVPNQNGVATGAHRYPFKSAKYTSDTKFEVAFGGMISFDYPAHLFTVHLGNPRVVVDGKTGSLFADVELTAKEGAPGKPTKLTGVELAKLNLDTAKATNADGVLTIVGVAATLASSEAFAGFYAAGDKLDTMTIALGAACSSLPTPTASPPVDGGTTSPEDLVPPLNFRPTELANTGANPVGMLTIGALLLMSGAGMVYFGRKVRRS</sequence>
<gene>
    <name evidence="4" type="ORF">DMH04_39100</name>
</gene>
<keyword evidence="1" id="KW-1133">Transmembrane helix</keyword>
<keyword evidence="1" id="KW-0812">Transmembrane</keyword>
<evidence type="ECO:0000256" key="1">
    <source>
        <dbReference type="SAM" id="Phobius"/>
    </source>
</evidence>
<evidence type="ECO:0000259" key="3">
    <source>
        <dbReference type="Pfam" id="PF04213"/>
    </source>
</evidence>
<keyword evidence="1" id="KW-0472">Membrane</keyword>
<feature type="transmembrane region" description="Helical" evidence="1">
    <location>
        <begin position="561"/>
        <end position="581"/>
    </location>
</feature>
<dbReference type="AlphaFoldDB" id="A0A428YWY5"/>
<comment type="caution">
    <text evidence="4">The sequence shown here is derived from an EMBL/GenBank/DDBJ whole genome shotgun (WGS) entry which is preliminary data.</text>
</comment>
<feature type="chain" id="PRO_5019186164" description="Htaa domain-containing protein" evidence="2">
    <location>
        <begin position="27"/>
        <end position="587"/>
    </location>
</feature>
<keyword evidence="2" id="KW-0732">Signal</keyword>
<dbReference type="RefSeq" id="WP_125728076.1">
    <property type="nucleotide sequence ID" value="NZ_QHKI01000050.1"/>
</dbReference>
<evidence type="ECO:0000313" key="4">
    <source>
        <dbReference type="EMBL" id="RSM74743.1"/>
    </source>
</evidence>
<reference evidence="4 5" key="1">
    <citation type="submission" date="2018-05" db="EMBL/GenBank/DDBJ databases">
        <title>Evolution of GPA BGCs.</title>
        <authorList>
            <person name="Waglechner N."/>
            <person name="Wright G.D."/>
        </authorList>
    </citation>
    <scope>NUCLEOTIDE SEQUENCE [LARGE SCALE GENOMIC DNA]</scope>
    <source>
        <strain evidence="4 5">A82846</strain>
    </source>
</reference>
<dbReference type="EMBL" id="QHKI01000050">
    <property type="protein sequence ID" value="RSM74743.1"/>
    <property type="molecule type" value="Genomic_DNA"/>
</dbReference>
<evidence type="ECO:0000313" key="5">
    <source>
        <dbReference type="Proteomes" id="UP000287547"/>
    </source>
</evidence>
<feature type="domain" description="Htaa" evidence="3">
    <location>
        <begin position="346"/>
        <end position="514"/>
    </location>
</feature>
<protein>
    <recommendedName>
        <fullName evidence="3">Htaa domain-containing protein</fullName>
    </recommendedName>
</protein>
<dbReference type="Pfam" id="PF04213">
    <property type="entry name" value="HtaA"/>
    <property type="match status" value="2"/>
</dbReference>
<organism evidence="4 5">
    <name type="scientific">Kibdelosporangium aridum</name>
    <dbReference type="NCBI Taxonomy" id="2030"/>
    <lineage>
        <taxon>Bacteria</taxon>
        <taxon>Bacillati</taxon>
        <taxon>Actinomycetota</taxon>
        <taxon>Actinomycetes</taxon>
        <taxon>Pseudonocardiales</taxon>
        <taxon>Pseudonocardiaceae</taxon>
        <taxon>Kibdelosporangium</taxon>
    </lineage>
</organism>
<dbReference type="Gene3D" id="2.60.40.230">
    <property type="entry name" value="Neocarzinostatin-like"/>
    <property type="match status" value="1"/>
</dbReference>
<dbReference type="OrthoDB" id="7210788at2"/>
<proteinExistence type="predicted"/>
<dbReference type="Proteomes" id="UP000287547">
    <property type="component" value="Unassembled WGS sequence"/>
</dbReference>
<name>A0A428YWY5_KIBAR</name>
<evidence type="ECO:0000256" key="2">
    <source>
        <dbReference type="SAM" id="SignalP"/>
    </source>
</evidence>
<accession>A0A428YWY5</accession>